<dbReference type="PROSITE" id="PS50102">
    <property type="entry name" value="RRM"/>
    <property type="match status" value="1"/>
</dbReference>
<name>A0A7E4ZT44_PANRE</name>
<sequence length="242" mass="27040">MARHRKRPSKKTDSTKPKLEVKPKLDKTKEIKPKFAKIKSESNGITKKKNSKKPQLTHKEKSLLIKEKLNALSPFLRITNVPAGFVEEPAFNYFSQFGKVSKVVVLRNERGAFSGVVYVGFKVKEVAAVVASTLDKSLMGPENLIHVKHLTNKEVPDVVKTTGVFADTKVMPKKEYLEKLIDEAHAKKNEPEDHSALVTLINSRLAKAKALGIDYDFDYSFKLKIAGGIKPKFTPAKAKKAE</sequence>
<dbReference type="Pfam" id="PF00076">
    <property type="entry name" value="RRM_1"/>
    <property type="match status" value="1"/>
</dbReference>
<protein>
    <submittedName>
        <fullName evidence="8">RRM domain-containing protein</fullName>
    </submittedName>
</protein>
<dbReference type="Gene3D" id="3.30.70.330">
    <property type="match status" value="1"/>
</dbReference>
<evidence type="ECO:0000256" key="1">
    <source>
        <dbReference type="ARBA" id="ARBA00004604"/>
    </source>
</evidence>
<keyword evidence="7" id="KW-1185">Reference proteome</keyword>
<evidence type="ECO:0000313" key="7">
    <source>
        <dbReference type="Proteomes" id="UP000492821"/>
    </source>
</evidence>
<evidence type="ECO:0000256" key="4">
    <source>
        <dbReference type="PROSITE-ProRule" id="PRU00176"/>
    </source>
</evidence>
<dbReference type="AlphaFoldDB" id="A0A7E4ZT44"/>
<accession>A0A7E4ZT44</accession>
<evidence type="ECO:0000256" key="5">
    <source>
        <dbReference type="SAM" id="MobiDB-lite"/>
    </source>
</evidence>
<feature type="compositionally biased region" description="Basic residues" evidence="5">
    <location>
        <begin position="46"/>
        <end position="56"/>
    </location>
</feature>
<dbReference type="InterPro" id="IPR000504">
    <property type="entry name" value="RRM_dom"/>
</dbReference>
<dbReference type="GO" id="GO:0003723">
    <property type="term" value="F:RNA binding"/>
    <property type="evidence" value="ECO:0007669"/>
    <property type="project" value="UniProtKB-UniRule"/>
</dbReference>
<reference evidence="7" key="1">
    <citation type="journal article" date="2013" name="Genetics">
        <title>The draft genome and transcriptome of Panagrellus redivivus are shaped by the harsh demands of a free-living lifestyle.</title>
        <authorList>
            <person name="Srinivasan J."/>
            <person name="Dillman A.R."/>
            <person name="Macchietto M.G."/>
            <person name="Heikkinen L."/>
            <person name="Lakso M."/>
            <person name="Fracchia K.M."/>
            <person name="Antoshechkin I."/>
            <person name="Mortazavi A."/>
            <person name="Wong G."/>
            <person name="Sternberg P.W."/>
        </authorList>
    </citation>
    <scope>NUCLEOTIDE SEQUENCE [LARGE SCALE GENOMIC DNA]</scope>
    <source>
        <strain evidence="7">MT8872</strain>
    </source>
</reference>
<reference evidence="8" key="2">
    <citation type="submission" date="2020-10" db="UniProtKB">
        <authorList>
            <consortium name="WormBaseParasite"/>
        </authorList>
    </citation>
    <scope>IDENTIFICATION</scope>
</reference>
<feature type="domain" description="RRM" evidence="6">
    <location>
        <begin position="74"/>
        <end position="152"/>
    </location>
</feature>
<keyword evidence="2 4" id="KW-0694">RNA-binding</keyword>
<dbReference type="WBParaSite" id="Pan_g15910.t1">
    <property type="protein sequence ID" value="Pan_g15910.t1"/>
    <property type="gene ID" value="Pan_g15910"/>
</dbReference>
<evidence type="ECO:0000256" key="3">
    <source>
        <dbReference type="ARBA" id="ARBA00023242"/>
    </source>
</evidence>
<dbReference type="InterPro" id="IPR012677">
    <property type="entry name" value="Nucleotide-bd_a/b_plait_sf"/>
</dbReference>
<organism evidence="7 8">
    <name type="scientific">Panagrellus redivivus</name>
    <name type="common">Microworm</name>
    <dbReference type="NCBI Taxonomy" id="6233"/>
    <lineage>
        <taxon>Eukaryota</taxon>
        <taxon>Metazoa</taxon>
        <taxon>Ecdysozoa</taxon>
        <taxon>Nematoda</taxon>
        <taxon>Chromadorea</taxon>
        <taxon>Rhabditida</taxon>
        <taxon>Tylenchina</taxon>
        <taxon>Panagrolaimomorpha</taxon>
        <taxon>Panagrolaimoidea</taxon>
        <taxon>Panagrolaimidae</taxon>
        <taxon>Panagrellus</taxon>
    </lineage>
</organism>
<dbReference type="SUPFAM" id="SSF54928">
    <property type="entry name" value="RNA-binding domain, RBD"/>
    <property type="match status" value="1"/>
</dbReference>
<feature type="compositionally biased region" description="Basic and acidic residues" evidence="5">
    <location>
        <begin position="10"/>
        <end position="33"/>
    </location>
</feature>
<proteinExistence type="predicted"/>
<evidence type="ECO:0000256" key="2">
    <source>
        <dbReference type="ARBA" id="ARBA00022884"/>
    </source>
</evidence>
<evidence type="ECO:0000259" key="6">
    <source>
        <dbReference type="PROSITE" id="PS50102"/>
    </source>
</evidence>
<dbReference type="PANTHER" id="PTHR46754">
    <property type="entry name" value="MKI67 FHA DOMAIN-INTERACTING NUCLEOLAR PHOSPHOPROTEIN"/>
    <property type="match status" value="1"/>
</dbReference>
<feature type="region of interest" description="Disordered" evidence="5">
    <location>
        <begin position="1"/>
        <end position="33"/>
    </location>
</feature>
<evidence type="ECO:0000313" key="8">
    <source>
        <dbReference type="WBParaSite" id="Pan_g15910.t1"/>
    </source>
</evidence>
<keyword evidence="3" id="KW-0539">Nucleus</keyword>
<feature type="region of interest" description="Disordered" evidence="5">
    <location>
        <begin position="38"/>
        <end position="57"/>
    </location>
</feature>
<dbReference type="InterPro" id="IPR035979">
    <property type="entry name" value="RBD_domain_sf"/>
</dbReference>
<comment type="subcellular location">
    <subcellularLocation>
        <location evidence="1">Nucleus</location>
        <location evidence="1">Nucleolus</location>
    </subcellularLocation>
</comment>
<dbReference type="GO" id="GO:0005730">
    <property type="term" value="C:nucleolus"/>
    <property type="evidence" value="ECO:0007669"/>
    <property type="project" value="UniProtKB-SubCell"/>
</dbReference>
<dbReference type="Proteomes" id="UP000492821">
    <property type="component" value="Unassembled WGS sequence"/>
</dbReference>